<keyword evidence="6" id="KW-1185">Reference proteome</keyword>
<dbReference type="PROSITE" id="PS50088">
    <property type="entry name" value="ANK_REPEAT"/>
    <property type="match status" value="1"/>
</dbReference>
<reference evidence="5" key="1">
    <citation type="journal article" date="2023" name="Mol. Plant Microbe Interact.">
        <title>Elucidating the Obligate Nature and Biological Capacity of an Invasive Fungal Corn Pathogen.</title>
        <authorList>
            <person name="MacCready J.S."/>
            <person name="Roggenkamp E.M."/>
            <person name="Gdanetz K."/>
            <person name="Chilvers M.I."/>
        </authorList>
    </citation>
    <scope>NUCLEOTIDE SEQUENCE</scope>
    <source>
        <strain evidence="5">PM02</strain>
    </source>
</reference>
<dbReference type="PANTHER" id="PTHR24189">
    <property type="entry name" value="MYOTROPHIN"/>
    <property type="match status" value="1"/>
</dbReference>
<dbReference type="PROSITE" id="PS50297">
    <property type="entry name" value="ANK_REP_REGION"/>
    <property type="match status" value="1"/>
</dbReference>
<keyword evidence="2 3" id="KW-0040">ANK repeat</keyword>
<dbReference type="InterPro" id="IPR036770">
    <property type="entry name" value="Ankyrin_rpt-contain_sf"/>
</dbReference>
<dbReference type="Proteomes" id="UP001217918">
    <property type="component" value="Unassembled WGS sequence"/>
</dbReference>
<dbReference type="Gene3D" id="1.25.40.20">
    <property type="entry name" value="Ankyrin repeat-containing domain"/>
    <property type="match status" value="2"/>
</dbReference>
<name>A0AAD9IC34_9PEZI</name>
<evidence type="ECO:0000256" key="2">
    <source>
        <dbReference type="ARBA" id="ARBA00023043"/>
    </source>
</evidence>
<feature type="repeat" description="ANK" evidence="3">
    <location>
        <begin position="161"/>
        <end position="193"/>
    </location>
</feature>
<dbReference type="SMART" id="SM00248">
    <property type="entry name" value="ANK"/>
    <property type="match status" value="5"/>
</dbReference>
<dbReference type="InterPro" id="IPR002110">
    <property type="entry name" value="Ankyrin_rpt"/>
</dbReference>
<dbReference type="AlphaFoldDB" id="A0AAD9IC34"/>
<comment type="caution">
    <text evidence="5">The sequence shown here is derived from an EMBL/GenBank/DDBJ whole genome shotgun (WGS) entry which is preliminary data.</text>
</comment>
<dbReference type="EMBL" id="JAQQPM010000007">
    <property type="protein sequence ID" value="KAK2074152.1"/>
    <property type="molecule type" value="Genomic_DNA"/>
</dbReference>
<dbReference type="SUPFAM" id="SSF48403">
    <property type="entry name" value="Ankyrin repeat"/>
    <property type="match status" value="1"/>
</dbReference>
<evidence type="ECO:0000313" key="6">
    <source>
        <dbReference type="Proteomes" id="UP001217918"/>
    </source>
</evidence>
<sequence length="846" mass="90527">MANLNILPAEIWLNILAQLEPDDFETVASLAQTSALLQRHNLRAELDLKRGDDHNALLFFAVYSGSSSLLAELLDTGVSPNQKIFWCGSSDLLEAILRPPADDGPRCLGPDDFRAAQNAAPAPEFAWPQGDDADRFCSMQPSDGPAVALMETPDAYQGCVASMTPLHLAVVMGRRRAIDLLLRHGADPDTPAYTGDGMTLPSNPLPSLLGAHFSLQGTRVPKVLYGRRPLWTYDTPRPSTAIDLALSWGHYDVALDLAAHGVRAESSGRIGPAHLAIMLGNSARLCRVLHECGLSTTTTPSTTKGSTTKGSTTTPGPRYYDVLPASPLGRFATGPAIELSPLWTAYLCGRWACVDLLLAAGADVDEELPCAGGFECDVEEVGAAVGWCAQADDVEAAVRARHTDGWLATEAVGGTGFTLLLHACWLGDFVAAGRLLRRGADPAAFMAHVPVDVERAFRAVAGLEADLYRADLRHLDAGVRPLDLVCLRLNHFSDPVFTNHISGGRDREDAPRALERFRANHDASRLAFATALLSALASGGTEPTHGYLTECLLRSAEHDLPALLPLLVQHGALAHGPVVTARRPCEDAVETSVPLHALVLAHCGLASYNLPRWGAAVLARTVDALLALGADMTGGDPHHGRAARRGPLLACILAAAAFARHLPDEARLGTVLDVLLARGPMEEAAGRALIGCVHGLLELLPEVDDVRAVLDKHVPALVVVLIANGTAVEEGIGVLDALTKRGVRIGRKEMETEVLIRTDFDGWVEEWQPCDGGGEVDPKNEKLMDGWRRVMLEPECVEDADEAAATELLAGTQITQLTPAMAAISDGDGPWKRRLEKAGVDWRQLW</sequence>
<evidence type="ECO:0000256" key="3">
    <source>
        <dbReference type="PROSITE-ProRule" id="PRU00023"/>
    </source>
</evidence>
<feature type="region of interest" description="Disordered" evidence="4">
    <location>
        <begin position="297"/>
        <end position="316"/>
    </location>
</feature>
<evidence type="ECO:0000256" key="1">
    <source>
        <dbReference type="ARBA" id="ARBA00022737"/>
    </source>
</evidence>
<organism evidence="5 6">
    <name type="scientific">Phyllachora maydis</name>
    <dbReference type="NCBI Taxonomy" id="1825666"/>
    <lineage>
        <taxon>Eukaryota</taxon>
        <taxon>Fungi</taxon>
        <taxon>Dikarya</taxon>
        <taxon>Ascomycota</taxon>
        <taxon>Pezizomycotina</taxon>
        <taxon>Sordariomycetes</taxon>
        <taxon>Sordariomycetidae</taxon>
        <taxon>Phyllachorales</taxon>
        <taxon>Phyllachoraceae</taxon>
        <taxon>Phyllachora</taxon>
    </lineage>
</organism>
<evidence type="ECO:0008006" key="7">
    <source>
        <dbReference type="Google" id="ProtNLM"/>
    </source>
</evidence>
<dbReference type="Pfam" id="PF00023">
    <property type="entry name" value="Ank"/>
    <property type="match status" value="1"/>
</dbReference>
<protein>
    <recommendedName>
        <fullName evidence="7">Ankyrin</fullName>
    </recommendedName>
</protein>
<evidence type="ECO:0000313" key="5">
    <source>
        <dbReference type="EMBL" id="KAK2074152.1"/>
    </source>
</evidence>
<keyword evidence="1" id="KW-0677">Repeat</keyword>
<accession>A0AAD9IC34</accession>
<proteinExistence type="predicted"/>
<evidence type="ECO:0000256" key="4">
    <source>
        <dbReference type="SAM" id="MobiDB-lite"/>
    </source>
</evidence>
<dbReference type="InterPro" id="IPR050745">
    <property type="entry name" value="Multifunctional_regulatory"/>
</dbReference>
<gene>
    <name evidence="5" type="ORF">P8C59_008381</name>
</gene>